<sequence length="159" mass="17982">MNASNGRFPRLLATALLCLPATIVVAPTLASAAEGPRQGMPRMEAQREPRGYTRFERPRGADQRPPALDRAYFGHNFQARQTFRIGPYHAPPGYAYRRWAYGEILPAPFWVQDYWISDFWLFGLDVPPVGYEWVRYGPDALLVSTSDGEIGQVVYGTFL</sequence>
<feature type="signal peptide" evidence="2">
    <location>
        <begin position="1"/>
        <end position="32"/>
    </location>
</feature>
<dbReference type="InterPro" id="IPR024572">
    <property type="entry name" value="RcnB"/>
</dbReference>
<dbReference type="Pfam" id="PF11776">
    <property type="entry name" value="RcnB"/>
    <property type="match status" value="1"/>
</dbReference>
<keyword evidence="2" id="KW-0732">Signal</keyword>
<evidence type="ECO:0000256" key="1">
    <source>
        <dbReference type="SAM" id="MobiDB-lite"/>
    </source>
</evidence>
<feature type="region of interest" description="Disordered" evidence="1">
    <location>
        <begin position="34"/>
        <end position="65"/>
    </location>
</feature>
<accession>A0ABV9QTY9</accession>
<evidence type="ECO:0000313" key="3">
    <source>
        <dbReference type="EMBL" id="MFC4820833.1"/>
    </source>
</evidence>
<organism evidence="3 4">
    <name type="scientific">Dokdonella ginsengisoli</name>
    <dbReference type="NCBI Taxonomy" id="363846"/>
    <lineage>
        <taxon>Bacteria</taxon>
        <taxon>Pseudomonadati</taxon>
        <taxon>Pseudomonadota</taxon>
        <taxon>Gammaproteobacteria</taxon>
        <taxon>Lysobacterales</taxon>
        <taxon>Rhodanobacteraceae</taxon>
        <taxon>Dokdonella</taxon>
    </lineage>
</organism>
<protein>
    <submittedName>
        <fullName evidence="3">RcnB family protein</fullName>
    </submittedName>
</protein>
<dbReference type="EMBL" id="JBHSHD010000008">
    <property type="protein sequence ID" value="MFC4820833.1"/>
    <property type="molecule type" value="Genomic_DNA"/>
</dbReference>
<name>A0ABV9QTY9_9GAMM</name>
<dbReference type="Proteomes" id="UP001595886">
    <property type="component" value="Unassembled WGS sequence"/>
</dbReference>
<proteinExistence type="predicted"/>
<reference evidence="4" key="1">
    <citation type="journal article" date="2019" name="Int. J. Syst. Evol. Microbiol.">
        <title>The Global Catalogue of Microorganisms (GCM) 10K type strain sequencing project: providing services to taxonomists for standard genome sequencing and annotation.</title>
        <authorList>
            <consortium name="The Broad Institute Genomics Platform"/>
            <consortium name="The Broad Institute Genome Sequencing Center for Infectious Disease"/>
            <person name="Wu L."/>
            <person name="Ma J."/>
        </authorList>
    </citation>
    <scope>NUCLEOTIDE SEQUENCE [LARGE SCALE GENOMIC DNA]</scope>
    <source>
        <strain evidence="4">CCUG 30340</strain>
    </source>
</reference>
<evidence type="ECO:0000256" key="2">
    <source>
        <dbReference type="SAM" id="SignalP"/>
    </source>
</evidence>
<dbReference type="Gene3D" id="3.10.450.160">
    <property type="entry name" value="inner membrane protein cigr"/>
    <property type="match status" value="1"/>
</dbReference>
<feature type="compositionally biased region" description="Basic and acidic residues" evidence="1">
    <location>
        <begin position="44"/>
        <end position="62"/>
    </location>
</feature>
<gene>
    <name evidence="3" type="ORF">ACFO6Q_10885</name>
</gene>
<dbReference type="RefSeq" id="WP_380020892.1">
    <property type="nucleotide sequence ID" value="NZ_JBHSHD010000008.1"/>
</dbReference>
<keyword evidence="4" id="KW-1185">Reference proteome</keyword>
<evidence type="ECO:0000313" key="4">
    <source>
        <dbReference type="Proteomes" id="UP001595886"/>
    </source>
</evidence>
<comment type="caution">
    <text evidence="3">The sequence shown here is derived from an EMBL/GenBank/DDBJ whole genome shotgun (WGS) entry which is preliminary data.</text>
</comment>
<feature type="chain" id="PRO_5046320890" evidence="2">
    <location>
        <begin position="33"/>
        <end position="159"/>
    </location>
</feature>